<dbReference type="EMBL" id="JBHSLF010000024">
    <property type="protein sequence ID" value="MFC5344765.1"/>
    <property type="molecule type" value="Genomic_DNA"/>
</dbReference>
<name>A0ABW0FSR9_9CAUL</name>
<sequence>MSTIRPDLPSNLPQANPAAPSAQVKAAQAAFFRAALGEVQAAAPRPQAQPTAQTTQTTQAESPRLPRLGQHLDIRV</sequence>
<feature type="compositionally biased region" description="Low complexity" evidence="1">
    <location>
        <begin position="41"/>
        <end position="60"/>
    </location>
</feature>
<evidence type="ECO:0000256" key="1">
    <source>
        <dbReference type="SAM" id="MobiDB-lite"/>
    </source>
</evidence>
<evidence type="ECO:0000313" key="2">
    <source>
        <dbReference type="EMBL" id="MFC5344765.1"/>
    </source>
</evidence>
<keyword evidence="3" id="KW-1185">Reference proteome</keyword>
<gene>
    <name evidence="2" type="ORF">ACFPIE_12645</name>
</gene>
<evidence type="ECO:0008006" key="4">
    <source>
        <dbReference type="Google" id="ProtNLM"/>
    </source>
</evidence>
<protein>
    <recommendedName>
        <fullName evidence="4">Flagellar hook-length control protein FliK</fullName>
    </recommendedName>
</protein>
<dbReference type="Proteomes" id="UP001596152">
    <property type="component" value="Unassembled WGS sequence"/>
</dbReference>
<evidence type="ECO:0000313" key="3">
    <source>
        <dbReference type="Proteomes" id="UP001596152"/>
    </source>
</evidence>
<dbReference type="RefSeq" id="WP_374037725.1">
    <property type="nucleotide sequence ID" value="NZ_CP169082.1"/>
</dbReference>
<proteinExistence type="predicted"/>
<feature type="region of interest" description="Disordered" evidence="1">
    <location>
        <begin position="41"/>
        <end position="76"/>
    </location>
</feature>
<comment type="caution">
    <text evidence="2">The sequence shown here is derived from an EMBL/GenBank/DDBJ whole genome shotgun (WGS) entry which is preliminary data.</text>
</comment>
<reference evidence="3" key="1">
    <citation type="journal article" date="2019" name="Int. J. Syst. Evol. Microbiol.">
        <title>The Global Catalogue of Microorganisms (GCM) 10K type strain sequencing project: providing services to taxonomists for standard genome sequencing and annotation.</title>
        <authorList>
            <consortium name="The Broad Institute Genomics Platform"/>
            <consortium name="The Broad Institute Genome Sequencing Center for Infectious Disease"/>
            <person name="Wu L."/>
            <person name="Ma J."/>
        </authorList>
    </citation>
    <scope>NUCLEOTIDE SEQUENCE [LARGE SCALE GENOMIC DNA]</scope>
    <source>
        <strain evidence="3">JCM 12125</strain>
    </source>
</reference>
<organism evidence="2 3">
    <name type="scientific">Brevundimonas staleyi</name>
    <dbReference type="NCBI Taxonomy" id="74326"/>
    <lineage>
        <taxon>Bacteria</taxon>
        <taxon>Pseudomonadati</taxon>
        <taxon>Pseudomonadota</taxon>
        <taxon>Alphaproteobacteria</taxon>
        <taxon>Caulobacterales</taxon>
        <taxon>Caulobacteraceae</taxon>
        <taxon>Brevundimonas</taxon>
    </lineage>
</organism>
<accession>A0ABW0FSR9</accession>
<feature type="region of interest" description="Disordered" evidence="1">
    <location>
        <begin position="1"/>
        <end position="20"/>
    </location>
</feature>